<reference evidence="3" key="1">
    <citation type="submission" date="2022-11" db="UniProtKB">
        <authorList>
            <consortium name="WormBaseParasite"/>
        </authorList>
    </citation>
    <scope>IDENTIFICATION</scope>
</reference>
<sequence>MWLPGPKLTAFTAVLSFSGVLFMVVLGALFKNESIGLLEDLPSLGNVTFTSWEQRRDAISVLYSDNAINCWVAGGMYFVVFAASAVRFYKFTR</sequence>
<protein>
    <submittedName>
        <fullName evidence="3">Uncharacterized protein</fullName>
    </submittedName>
</protein>
<feature type="transmembrane region" description="Helical" evidence="1">
    <location>
        <begin position="12"/>
        <end position="30"/>
    </location>
</feature>
<dbReference type="AlphaFoldDB" id="A0A915CX77"/>
<name>A0A915CX77_9BILA</name>
<organism evidence="2 3">
    <name type="scientific">Ditylenchus dipsaci</name>
    <dbReference type="NCBI Taxonomy" id="166011"/>
    <lineage>
        <taxon>Eukaryota</taxon>
        <taxon>Metazoa</taxon>
        <taxon>Ecdysozoa</taxon>
        <taxon>Nematoda</taxon>
        <taxon>Chromadorea</taxon>
        <taxon>Rhabditida</taxon>
        <taxon>Tylenchina</taxon>
        <taxon>Tylenchomorpha</taxon>
        <taxon>Sphaerularioidea</taxon>
        <taxon>Anguinidae</taxon>
        <taxon>Anguininae</taxon>
        <taxon>Ditylenchus</taxon>
    </lineage>
</organism>
<proteinExistence type="predicted"/>
<dbReference type="WBParaSite" id="jg13211">
    <property type="protein sequence ID" value="jg13211"/>
    <property type="gene ID" value="jg13211"/>
</dbReference>
<evidence type="ECO:0000313" key="2">
    <source>
        <dbReference type="Proteomes" id="UP000887574"/>
    </source>
</evidence>
<feature type="transmembrane region" description="Helical" evidence="1">
    <location>
        <begin position="71"/>
        <end position="89"/>
    </location>
</feature>
<keyword evidence="1" id="KW-1133">Transmembrane helix</keyword>
<accession>A0A915CX77</accession>
<evidence type="ECO:0000313" key="3">
    <source>
        <dbReference type="WBParaSite" id="jg13211"/>
    </source>
</evidence>
<keyword evidence="2" id="KW-1185">Reference proteome</keyword>
<evidence type="ECO:0000256" key="1">
    <source>
        <dbReference type="SAM" id="Phobius"/>
    </source>
</evidence>
<keyword evidence="1" id="KW-0472">Membrane</keyword>
<keyword evidence="1" id="KW-0812">Transmembrane</keyword>
<dbReference type="Proteomes" id="UP000887574">
    <property type="component" value="Unplaced"/>
</dbReference>